<organism evidence="1 2">
    <name type="scientific">Rhabditophanes sp. KR3021</name>
    <dbReference type="NCBI Taxonomy" id="114890"/>
    <lineage>
        <taxon>Eukaryota</taxon>
        <taxon>Metazoa</taxon>
        <taxon>Ecdysozoa</taxon>
        <taxon>Nematoda</taxon>
        <taxon>Chromadorea</taxon>
        <taxon>Rhabditida</taxon>
        <taxon>Tylenchina</taxon>
        <taxon>Panagrolaimomorpha</taxon>
        <taxon>Strongyloidoidea</taxon>
        <taxon>Alloionematidae</taxon>
        <taxon>Rhabditophanes</taxon>
    </lineage>
</organism>
<protein>
    <submittedName>
        <fullName evidence="2">RING-type domain-containing protein</fullName>
    </submittedName>
</protein>
<evidence type="ECO:0000313" key="2">
    <source>
        <dbReference type="WBParaSite" id="RSKR_0000943000.1"/>
    </source>
</evidence>
<name>A0AC35UCK4_9BILA</name>
<dbReference type="WBParaSite" id="RSKR_0000943000.1">
    <property type="protein sequence ID" value="RSKR_0000943000.1"/>
    <property type="gene ID" value="RSKR_0000943000"/>
</dbReference>
<proteinExistence type="predicted"/>
<evidence type="ECO:0000313" key="1">
    <source>
        <dbReference type="Proteomes" id="UP000095286"/>
    </source>
</evidence>
<accession>A0AC35UCK4</accession>
<reference evidence="2" key="1">
    <citation type="submission" date="2016-11" db="UniProtKB">
        <authorList>
            <consortium name="WormBaseParasite"/>
        </authorList>
    </citation>
    <scope>IDENTIFICATION</scope>
    <source>
        <strain evidence="2">KR3021</strain>
    </source>
</reference>
<sequence length="297" mass="34929">MMFLNENEIDARHSFPEMSYVNIVFMISFVIGTSIVIWWRKQRPNGFNVASFLGLWLIPSFIAIFLNFGFFLLTWSIFTLSTWYILFKVSKKVISSETPKMVYRYFLFYHKLGLTVVFFGGLEVFLGHVRFYQRLGYGIETHSSYPFLMICYGLYYAAIGKYFARIAFQRITDKIDSSYLPRYGLDYCTICDSEMKYQHALLKGEDKKVEFDSNELTTLRCSHTFHDECILGWSIVGNMKTCPSCNVKIEMKLSAERFYEKQYRIYEVIQFLVAFVIVWTPIILLSTSVLIGIMKFY</sequence>
<dbReference type="Proteomes" id="UP000095286">
    <property type="component" value="Unplaced"/>
</dbReference>